<feature type="compositionally biased region" description="Basic and acidic residues" evidence="1">
    <location>
        <begin position="260"/>
        <end position="279"/>
    </location>
</feature>
<comment type="caution">
    <text evidence="2">The sequence shown here is derived from an EMBL/GenBank/DDBJ whole genome shotgun (WGS) entry which is preliminary data.</text>
</comment>
<feature type="region of interest" description="Disordered" evidence="1">
    <location>
        <begin position="524"/>
        <end position="572"/>
    </location>
</feature>
<accession>A0A9P7Z6Y6</accession>
<keyword evidence="3" id="KW-1185">Reference proteome</keyword>
<name>A0A9P7Z6Y6_9HELO</name>
<dbReference type="OrthoDB" id="3941134at2759"/>
<feature type="compositionally biased region" description="Basic and acidic residues" evidence="1">
    <location>
        <begin position="211"/>
        <end position="223"/>
    </location>
</feature>
<evidence type="ECO:0000313" key="3">
    <source>
        <dbReference type="Proteomes" id="UP000887226"/>
    </source>
</evidence>
<reference evidence="2" key="1">
    <citation type="journal article" date="2021" name="IMA Fungus">
        <title>Genomic characterization of three marine fungi, including Emericellopsis atlantica sp. nov. with signatures of a generalist lifestyle and marine biomass degradation.</title>
        <authorList>
            <person name="Hagestad O.C."/>
            <person name="Hou L."/>
            <person name="Andersen J.H."/>
            <person name="Hansen E.H."/>
            <person name="Altermark B."/>
            <person name="Li C."/>
            <person name="Kuhnert E."/>
            <person name="Cox R.J."/>
            <person name="Crous P.W."/>
            <person name="Spatafora J.W."/>
            <person name="Lail K."/>
            <person name="Amirebrahimi M."/>
            <person name="Lipzen A."/>
            <person name="Pangilinan J."/>
            <person name="Andreopoulos W."/>
            <person name="Hayes R.D."/>
            <person name="Ng V."/>
            <person name="Grigoriev I.V."/>
            <person name="Jackson S.A."/>
            <person name="Sutton T.D.S."/>
            <person name="Dobson A.D.W."/>
            <person name="Rama T."/>
        </authorList>
    </citation>
    <scope>NUCLEOTIDE SEQUENCE</scope>
    <source>
        <strain evidence="2">TRa3180A</strain>
    </source>
</reference>
<feature type="compositionally biased region" description="Basic and acidic residues" evidence="1">
    <location>
        <begin position="307"/>
        <end position="317"/>
    </location>
</feature>
<proteinExistence type="predicted"/>
<protein>
    <submittedName>
        <fullName evidence="2">Uncharacterized protein</fullName>
    </submittedName>
</protein>
<sequence>MDDPWGSPWADEQNNTSNAPPKIQVKPGVLVQAPVYQSNEVAPSPWGDEDDGFEDWATSPTAGQEPASSLSTFATVSSSWDPKSHKDGNSEPWNNRTVLDERLKPAGLSPSEPANVVREPSPDPWATRLTEQTNVPLHITKEFDGDAHEVDSDATVTGGNLQEEVKDRSVTPEVKIEETILTKEEDGNTRGYTRRHSIDAFIPEPGSKTADAVRDRDADHEFSRPSSAPSDNSHHDDAYVDSPRTSLDDDVKRPQMPREVSSKVHELVEHFDALAKAEVEDPIVTGRPQNDDDESFNPKISQAEMHAPPEHPLPERSDETEDDDFGDFEDGLEDGQHPITPISTADRARQIATPETPEAPKSTTTPDVTPRKIAITKKFGRVEYPVGVSYLTELFPSVVKATPEKVFLPDFVPHGSFSSVEERKTWYRISRYGSMKKHDTGNDENYVRTTWPQSEARASTLKIVARWMEEDRMSGRVVLGGGSNGSSFFGWNDASSGPVSLAAAFGMRPKKKLHIQTVPELELPRKWPEGLSKESSSSKPRRRSSVRSSNISVDTEKDTTVPVATFGWASEP</sequence>
<evidence type="ECO:0000256" key="1">
    <source>
        <dbReference type="SAM" id="MobiDB-lite"/>
    </source>
</evidence>
<dbReference type="Proteomes" id="UP000887226">
    <property type="component" value="Unassembled WGS sequence"/>
</dbReference>
<feature type="compositionally biased region" description="Basic and acidic residues" evidence="1">
    <location>
        <begin position="163"/>
        <end position="188"/>
    </location>
</feature>
<feature type="non-terminal residue" evidence="2">
    <location>
        <position position="572"/>
    </location>
</feature>
<dbReference type="EMBL" id="MU253805">
    <property type="protein sequence ID" value="KAG9246411.1"/>
    <property type="molecule type" value="Genomic_DNA"/>
</dbReference>
<gene>
    <name evidence="2" type="ORF">BJ878DRAFT_410014</name>
</gene>
<evidence type="ECO:0000313" key="2">
    <source>
        <dbReference type="EMBL" id="KAG9246411.1"/>
    </source>
</evidence>
<dbReference type="AlphaFoldDB" id="A0A9P7Z6Y6"/>
<feature type="region of interest" description="Disordered" evidence="1">
    <location>
        <begin position="144"/>
        <end position="368"/>
    </location>
</feature>
<feature type="compositionally biased region" description="Low complexity" evidence="1">
    <location>
        <begin position="67"/>
        <end position="79"/>
    </location>
</feature>
<feature type="compositionally biased region" description="Acidic residues" evidence="1">
    <location>
        <begin position="318"/>
        <end position="333"/>
    </location>
</feature>
<feature type="region of interest" description="Disordered" evidence="1">
    <location>
        <begin position="1"/>
        <end position="131"/>
    </location>
</feature>
<organism evidence="2 3">
    <name type="scientific">Calycina marina</name>
    <dbReference type="NCBI Taxonomy" id="1763456"/>
    <lineage>
        <taxon>Eukaryota</taxon>
        <taxon>Fungi</taxon>
        <taxon>Dikarya</taxon>
        <taxon>Ascomycota</taxon>
        <taxon>Pezizomycotina</taxon>
        <taxon>Leotiomycetes</taxon>
        <taxon>Helotiales</taxon>
        <taxon>Pezizellaceae</taxon>
        <taxon>Calycina</taxon>
    </lineage>
</organism>